<reference evidence="13" key="2">
    <citation type="submission" date="2025-09" db="UniProtKB">
        <authorList>
            <consortium name="Ensembl"/>
        </authorList>
    </citation>
    <scope>IDENTIFICATION</scope>
</reference>
<dbReference type="InterPro" id="IPR013087">
    <property type="entry name" value="Znf_C2H2_type"/>
</dbReference>
<dbReference type="Gene3D" id="3.30.160.60">
    <property type="entry name" value="Classic Zinc Finger"/>
    <property type="match status" value="5"/>
</dbReference>
<dbReference type="PROSITE" id="PS00028">
    <property type="entry name" value="ZINC_FINGER_C2H2_1"/>
    <property type="match status" value="4"/>
</dbReference>
<evidence type="ECO:0000256" key="5">
    <source>
        <dbReference type="ARBA" id="ARBA00022771"/>
    </source>
</evidence>
<keyword evidence="8" id="KW-0804">Transcription</keyword>
<dbReference type="SMART" id="SM00355">
    <property type="entry name" value="ZnF_C2H2"/>
    <property type="match status" value="5"/>
</dbReference>
<feature type="region of interest" description="Disordered" evidence="11">
    <location>
        <begin position="228"/>
        <end position="248"/>
    </location>
</feature>
<protein>
    <recommendedName>
        <fullName evidence="12">C2H2-type domain-containing protein</fullName>
    </recommendedName>
</protein>
<dbReference type="Proteomes" id="UP000472269">
    <property type="component" value="Unplaced"/>
</dbReference>
<dbReference type="Ensembl" id="ENSACUT00000023938.1">
    <property type="protein sequence ID" value="ENSACUP00000022462.1"/>
    <property type="gene ID" value="ENSACUG00000014998.1"/>
</dbReference>
<dbReference type="FunFam" id="3.30.160.60:FF:000688">
    <property type="entry name" value="zinc finger protein 197 isoform X1"/>
    <property type="match status" value="1"/>
</dbReference>
<feature type="domain" description="C2H2-type" evidence="12">
    <location>
        <begin position="180"/>
        <end position="207"/>
    </location>
</feature>
<keyword evidence="9" id="KW-0539">Nucleus</keyword>
<keyword evidence="4" id="KW-0677">Repeat</keyword>
<dbReference type="FunFam" id="3.30.160.60:FF:002533">
    <property type="entry name" value="Zinc finger protein 770"/>
    <property type="match status" value="1"/>
</dbReference>
<dbReference type="Pfam" id="PF13465">
    <property type="entry name" value="zf-H2C2_2"/>
    <property type="match status" value="1"/>
</dbReference>
<keyword evidence="6" id="KW-0862">Zinc</keyword>
<keyword evidence="14" id="KW-1185">Reference proteome</keyword>
<dbReference type="FunFam" id="3.30.160.60:FF:001730">
    <property type="entry name" value="zinc finger protein 660"/>
    <property type="match status" value="1"/>
</dbReference>
<dbReference type="Pfam" id="PF00096">
    <property type="entry name" value="zf-C2H2"/>
    <property type="match status" value="3"/>
</dbReference>
<dbReference type="PROSITE" id="PS50157">
    <property type="entry name" value="ZINC_FINGER_C2H2_2"/>
    <property type="match status" value="5"/>
</dbReference>
<comment type="subcellular location">
    <subcellularLocation>
        <location evidence="1">Nucleus</location>
    </subcellularLocation>
</comment>
<evidence type="ECO:0000256" key="1">
    <source>
        <dbReference type="ARBA" id="ARBA00004123"/>
    </source>
</evidence>
<evidence type="ECO:0000256" key="4">
    <source>
        <dbReference type="ARBA" id="ARBA00022737"/>
    </source>
</evidence>
<accession>A0A663NFB2</accession>
<evidence type="ECO:0000313" key="14">
    <source>
        <dbReference type="Proteomes" id="UP000472269"/>
    </source>
</evidence>
<feature type="compositionally biased region" description="Basic and acidic residues" evidence="11">
    <location>
        <begin position="24"/>
        <end position="41"/>
    </location>
</feature>
<evidence type="ECO:0000313" key="13">
    <source>
        <dbReference type="Ensembl" id="ENSACUP00000022462.1"/>
    </source>
</evidence>
<evidence type="ECO:0000259" key="12">
    <source>
        <dbReference type="PROSITE" id="PS50157"/>
    </source>
</evidence>
<evidence type="ECO:0000256" key="2">
    <source>
        <dbReference type="ARBA" id="ARBA00006991"/>
    </source>
</evidence>
<evidence type="ECO:0000256" key="9">
    <source>
        <dbReference type="ARBA" id="ARBA00023242"/>
    </source>
</evidence>
<evidence type="ECO:0000256" key="7">
    <source>
        <dbReference type="ARBA" id="ARBA00023015"/>
    </source>
</evidence>
<feature type="compositionally biased region" description="Polar residues" evidence="11">
    <location>
        <begin position="63"/>
        <end position="75"/>
    </location>
</feature>
<feature type="domain" description="C2H2-type" evidence="12">
    <location>
        <begin position="127"/>
        <end position="151"/>
    </location>
</feature>
<dbReference type="PANTHER" id="PTHR24377">
    <property type="entry name" value="IP01015P-RELATED"/>
    <property type="match status" value="1"/>
</dbReference>
<feature type="region of interest" description="Disordered" evidence="11">
    <location>
        <begin position="1"/>
        <end position="75"/>
    </location>
</feature>
<dbReference type="GO" id="GO:0003690">
    <property type="term" value="F:double-stranded DNA binding"/>
    <property type="evidence" value="ECO:0007669"/>
    <property type="project" value="UniProtKB-ARBA"/>
</dbReference>
<evidence type="ECO:0000256" key="10">
    <source>
        <dbReference type="PROSITE-ProRule" id="PRU00042"/>
    </source>
</evidence>
<organism evidence="13 14">
    <name type="scientific">Athene cunicularia</name>
    <name type="common">Burrowing owl</name>
    <name type="synonym">Speotyto cunicularia</name>
    <dbReference type="NCBI Taxonomy" id="194338"/>
    <lineage>
        <taxon>Eukaryota</taxon>
        <taxon>Metazoa</taxon>
        <taxon>Chordata</taxon>
        <taxon>Craniata</taxon>
        <taxon>Vertebrata</taxon>
        <taxon>Euteleostomi</taxon>
        <taxon>Archelosauria</taxon>
        <taxon>Archosauria</taxon>
        <taxon>Dinosauria</taxon>
        <taxon>Saurischia</taxon>
        <taxon>Theropoda</taxon>
        <taxon>Coelurosauria</taxon>
        <taxon>Aves</taxon>
        <taxon>Neognathae</taxon>
        <taxon>Neoaves</taxon>
        <taxon>Telluraves</taxon>
        <taxon>Strigiformes</taxon>
        <taxon>Strigidae</taxon>
        <taxon>Athene</taxon>
    </lineage>
</organism>
<feature type="domain" description="C2H2-type" evidence="12">
    <location>
        <begin position="99"/>
        <end position="126"/>
    </location>
</feature>
<dbReference type="SUPFAM" id="SSF57667">
    <property type="entry name" value="beta-beta-alpha zinc fingers"/>
    <property type="match status" value="3"/>
</dbReference>
<feature type="domain" description="C2H2-type" evidence="12">
    <location>
        <begin position="208"/>
        <end position="236"/>
    </location>
</feature>
<keyword evidence="7" id="KW-0805">Transcription regulation</keyword>
<sequence>RERDRTAAPSVGRPSGRDVTSGRSGREEQKEEQCQPREEQRGMLQGPQEEPQSPTVAVEHDGQQQPLPIQPSKCSFQGMRADDVEESATQPRSSSTREYMCEDCGKFLTGRSKLKQHQRIHTGEKPYRCQACGKSFTSLTYHHRTHTGEKPYKCWDCGRGFARRQSLQSHQRTHTKEKPYLCTTCGKRFSFSSNLLVHRRIHTGEKPYACTHCGKRFRDGYKLRKHRESIHSGESLERCNPVSHRAHP</sequence>
<evidence type="ECO:0000256" key="6">
    <source>
        <dbReference type="ARBA" id="ARBA00022833"/>
    </source>
</evidence>
<evidence type="ECO:0000256" key="11">
    <source>
        <dbReference type="SAM" id="MobiDB-lite"/>
    </source>
</evidence>
<proteinExistence type="inferred from homology"/>
<name>A0A663NFB2_ATHCN</name>
<reference evidence="13" key="1">
    <citation type="submission" date="2025-08" db="UniProtKB">
        <authorList>
            <consortium name="Ensembl"/>
        </authorList>
    </citation>
    <scope>IDENTIFICATION</scope>
</reference>
<dbReference type="InterPro" id="IPR036236">
    <property type="entry name" value="Znf_C2H2_sf"/>
</dbReference>
<dbReference type="InterPro" id="IPR050826">
    <property type="entry name" value="Krueppel_C2H2_ZnFinger"/>
</dbReference>
<keyword evidence="5 10" id="KW-0863">Zinc-finger</keyword>
<evidence type="ECO:0000256" key="8">
    <source>
        <dbReference type="ARBA" id="ARBA00023163"/>
    </source>
</evidence>
<feature type="domain" description="C2H2-type" evidence="12">
    <location>
        <begin position="152"/>
        <end position="179"/>
    </location>
</feature>
<comment type="similarity">
    <text evidence="2">Belongs to the krueppel C2H2-type zinc-finger protein family.</text>
</comment>
<dbReference type="FunFam" id="3.30.160.60:FF:002063">
    <property type="entry name" value="RB associated KRAB zinc finger"/>
    <property type="match status" value="1"/>
</dbReference>
<dbReference type="FunFam" id="3.30.160.60:FF:000690">
    <property type="entry name" value="Zinc finger protein 354C"/>
    <property type="match status" value="1"/>
</dbReference>
<dbReference type="GO" id="GO:0005634">
    <property type="term" value="C:nucleus"/>
    <property type="evidence" value="ECO:0007669"/>
    <property type="project" value="UniProtKB-SubCell"/>
</dbReference>
<dbReference type="GO" id="GO:0008270">
    <property type="term" value="F:zinc ion binding"/>
    <property type="evidence" value="ECO:0007669"/>
    <property type="project" value="UniProtKB-KW"/>
</dbReference>
<keyword evidence="3" id="KW-0479">Metal-binding</keyword>
<dbReference type="AlphaFoldDB" id="A0A663NFB2"/>
<evidence type="ECO:0000256" key="3">
    <source>
        <dbReference type="ARBA" id="ARBA00022723"/>
    </source>
</evidence>